<dbReference type="Gene3D" id="3.40.710.10">
    <property type="entry name" value="DD-peptidase/beta-lactamase superfamily"/>
    <property type="match status" value="1"/>
</dbReference>
<dbReference type="PANTHER" id="PTHR21581">
    <property type="entry name" value="D-ALANYL-D-ALANINE CARBOXYPEPTIDASE"/>
    <property type="match status" value="1"/>
</dbReference>
<dbReference type="GO" id="GO:0006508">
    <property type="term" value="P:proteolysis"/>
    <property type="evidence" value="ECO:0007669"/>
    <property type="project" value="InterPro"/>
</dbReference>
<evidence type="ECO:0000256" key="7">
    <source>
        <dbReference type="PIRSR" id="PIRSR618044-1"/>
    </source>
</evidence>
<keyword evidence="5" id="KW-0573">Peptidoglycan synthesis</keyword>
<keyword evidence="2" id="KW-0732">Signal</keyword>
<dbReference type="Proteomes" id="UP000229574">
    <property type="component" value="Unassembled WGS sequence"/>
</dbReference>
<dbReference type="GO" id="GO:0071555">
    <property type="term" value="P:cell wall organization"/>
    <property type="evidence" value="ECO:0007669"/>
    <property type="project" value="UniProtKB-KW"/>
</dbReference>
<comment type="similarity">
    <text evidence="1 9">Belongs to the peptidase S11 family.</text>
</comment>
<organism evidence="11 12">
    <name type="scientific">Candidatus Collierbacteria bacterium CG09_land_8_20_14_0_10_46_12</name>
    <dbReference type="NCBI Taxonomy" id="1974533"/>
    <lineage>
        <taxon>Bacteria</taxon>
        <taxon>Candidatus Collieribacteriota</taxon>
    </lineage>
</organism>
<dbReference type="PANTHER" id="PTHR21581:SF6">
    <property type="entry name" value="TRAFFICKING PROTEIN PARTICLE COMPLEX SUBUNIT 12"/>
    <property type="match status" value="1"/>
</dbReference>
<dbReference type="InterPro" id="IPR018044">
    <property type="entry name" value="Peptidase_S11"/>
</dbReference>
<evidence type="ECO:0000259" key="10">
    <source>
        <dbReference type="Pfam" id="PF00768"/>
    </source>
</evidence>
<dbReference type="PRINTS" id="PR00725">
    <property type="entry name" value="DADACBPTASE1"/>
</dbReference>
<keyword evidence="11" id="KW-0645">Protease</keyword>
<feature type="domain" description="Peptidase S11 D-alanyl-D-alanine carboxypeptidase A N-terminal" evidence="10">
    <location>
        <begin position="59"/>
        <end position="282"/>
    </location>
</feature>
<gene>
    <name evidence="11" type="ORF">COT54_00660</name>
</gene>
<feature type="active site" evidence="7">
    <location>
        <position position="146"/>
    </location>
</feature>
<dbReference type="EMBL" id="PEYY01000027">
    <property type="protein sequence ID" value="PIS18179.1"/>
    <property type="molecule type" value="Genomic_DNA"/>
</dbReference>
<dbReference type="SUPFAM" id="SSF56601">
    <property type="entry name" value="beta-lactamase/transpeptidase-like"/>
    <property type="match status" value="1"/>
</dbReference>
<keyword evidence="4" id="KW-0133">Cell shape</keyword>
<sequence>MLKIDLPRRLLAVSCFLLVFLYPGHNSLQTIVVRPGDLRTFSIPSLAPALYPESDGTKVAGITAYSVVVQDAVGKSIMYSRNPDAPLMPASITKVMTALVALDYWSDLDTVIEVKNEDRAIGQTISLVKGERITLKNILAGLLVHSGNDAALAIADNYVGGYSAFVSAMNAKARALHLDHTTFKNPSGVEQYGHVTTSRDLAVLAASALQNPVIAQMVETKHIVVTDVTGEIVHDLTTTNELLGAVEGLKGLKTGWTQNAGECLVSYINRDGHKIIVVVLNSLDRFGDTTKLINWAFSHHRWITPEL</sequence>
<dbReference type="InterPro" id="IPR012338">
    <property type="entry name" value="Beta-lactam/transpept-like"/>
</dbReference>
<accession>A0A2H0X1Y0</accession>
<evidence type="ECO:0000256" key="9">
    <source>
        <dbReference type="RuleBase" id="RU004016"/>
    </source>
</evidence>
<dbReference type="GO" id="GO:0009252">
    <property type="term" value="P:peptidoglycan biosynthetic process"/>
    <property type="evidence" value="ECO:0007669"/>
    <property type="project" value="UniProtKB-KW"/>
</dbReference>
<comment type="caution">
    <text evidence="11">The sequence shown here is derived from an EMBL/GenBank/DDBJ whole genome shotgun (WGS) entry which is preliminary data.</text>
</comment>
<keyword evidence="6" id="KW-0961">Cell wall biogenesis/degradation</keyword>
<evidence type="ECO:0000313" key="12">
    <source>
        <dbReference type="Proteomes" id="UP000229574"/>
    </source>
</evidence>
<dbReference type="Pfam" id="PF00768">
    <property type="entry name" value="Peptidase_S11"/>
    <property type="match status" value="1"/>
</dbReference>
<proteinExistence type="inferred from homology"/>
<dbReference type="GO" id="GO:0008360">
    <property type="term" value="P:regulation of cell shape"/>
    <property type="evidence" value="ECO:0007669"/>
    <property type="project" value="UniProtKB-KW"/>
</dbReference>
<evidence type="ECO:0000256" key="1">
    <source>
        <dbReference type="ARBA" id="ARBA00007164"/>
    </source>
</evidence>
<protein>
    <submittedName>
        <fullName evidence="11">D-alanyl-D-alanine carboxypeptidase</fullName>
    </submittedName>
</protein>
<evidence type="ECO:0000256" key="2">
    <source>
        <dbReference type="ARBA" id="ARBA00022729"/>
    </source>
</evidence>
<keyword evidence="3" id="KW-0378">Hydrolase</keyword>
<evidence type="ECO:0000256" key="5">
    <source>
        <dbReference type="ARBA" id="ARBA00022984"/>
    </source>
</evidence>
<evidence type="ECO:0000256" key="8">
    <source>
        <dbReference type="PIRSR" id="PIRSR618044-2"/>
    </source>
</evidence>
<keyword evidence="11" id="KW-0121">Carboxypeptidase</keyword>
<feature type="active site" description="Proton acceptor" evidence="7">
    <location>
        <position position="94"/>
    </location>
</feature>
<dbReference type="AlphaFoldDB" id="A0A2H0X1Y0"/>
<feature type="binding site" evidence="8">
    <location>
        <position position="253"/>
    </location>
    <ligand>
        <name>substrate</name>
    </ligand>
</feature>
<evidence type="ECO:0000256" key="6">
    <source>
        <dbReference type="ARBA" id="ARBA00023316"/>
    </source>
</evidence>
<evidence type="ECO:0000313" key="11">
    <source>
        <dbReference type="EMBL" id="PIS18179.1"/>
    </source>
</evidence>
<dbReference type="GO" id="GO:0009002">
    <property type="term" value="F:serine-type D-Ala-D-Ala carboxypeptidase activity"/>
    <property type="evidence" value="ECO:0007669"/>
    <property type="project" value="InterPro"/>
</dbReference>
<evidence type="ECO:0000256" key="3">
    <source>
        <dbReference type="ARBA" id="ARBA00022801"/>
    </source>
</evidence>
<feature type="active site" description="Acyl-ester intermediate" evidence="7">
    <location>
        <position position="91"/>
    </location>
</feature>
<evidence type="ECO:0000256" key="4">
    <source>
        <dbReference type="ARBA" id="ARBA00022960"/>
    </source>
</evidence>
<reference evidence="12" key="1">
    <citation type="submission" date="2017-09" db="EMBL/GenBank/DDBJ databases">
        <title>Depth-based differentiation of microbial function through sediment-hosted aquifers and enrichment of novel symbionts in the deep terrestrial subsurface.</title>
        <authorList>
            <person name="Probst A.J."/>
            <person name="Ladd B."/>
            <person name="Jarett J.K."/>
            <person name="Geller-Mcgrath D.E."/>
            <person name="Sieber C.M.K."/>
            <person name="Emerson J.B."/>
            <person name="Anantharaman K."/>
            <person name="Thomas B.C."/>
            <person name="Malmstrom R."/>
            <person name="Stieglmeier M."/>
            <person name="Klingl A."/>
            <person name="Woyke T."/>
            <person name="Ryan C.M."/>
            <person name="Banfield J.F."/>
        </authorList>
    </citation>
    <scope>NUCLEOTIDE SEQUENCE [LARGE SCALE GENOMIC DNA]</scope>
</reference>
<name>A0A2H0X1Y0_9BACT</name>
<dbReference type="InterPro" id="IPR001967">
    <property type="entry name" value="Peptidase_S11_N"/>
</dbReference>